<reference evidence="5" key="1">
    <citation type="journal article" date="2015" name="Genome Announc.">
        <title>Draft Genome Sequence of the Polyhydroxyalkanoate-Producing Bacterium Burkholderia sacchari LMG 19450 Isolated from Brazilian Sugarcane Plantation Soil.</title>
        <authorList>
            <person name="Alexandrino P.M."/>
            <person name="Mendonca T.T."/>
            <person name="Guaman Bautista L.P."/>
            <person name="Cherix J."/>
            <person name="Lozano-Sakalauskas G.C."/>
            <person name="Fujita A."/>
            <person name="Ramos Filho E."/>
            <person name="Long P."/>
            <person name="Padilla G."/>
            <person name="Taciro M.K."/>
            <person name="Gomez J.G."/>
            <person name="Silva L.F."/>
        </authorList>
    </citation>
    <scope>NUCLEOTIDE SEQUENCE</scope>
    <source>
        <strain evidence="5">LMG 19450</strain>
    </source>
</reference>
<dbReference type="OrthoDB" id="6506763at2"/>
<dbReference type="PANTHER" id="PTHR47894:SF4">
    <property type="entry name" value="HTH-TYPE TRANSCRIPTIONAL REGULATOR GADX"/>
    <property type="match status" value="1"/>
</dbReference>
<dbReference type="SUPFAM" id="SSF46689">
    <property type="entry name" value="Homeodomain-like"/>
    <property type="match status" value="1"/>
</dbReference>
<evidence type="ECO:0000256" key="3">
    <source>
        <dbReference type="ARBA" id="ARBA00023163"/>
    </source>
</evidence>
<dbReference type="Proteomes" id="UP000030460">
    <property type="component" value="Unassembled WGS sequence"/>
</dbReference>
<dbReference type="PANTHER" id="PTHR47894">
    <property type="entry name" value="HTH-TYPE TRANSCRIPTIONAL REGULATOR GADX"/>
    <property type="match status" value="1"/>
</dbReference>
<evidence type="ECO:0000313" key="5">
    <source>
        <dbReference type="EMBL" id="NLP63198.1"/>
    </source>
</evidence>
<keyword evidence="6" id="KW-1185">Reference proteome</keyword>
<name>A0A8T6ZEM6_9BURK</name>
<accession>A0A8T6ZEM6</accession>
<dbReference type="AlphaFoldDB" id="A0A8T6ZEM6"/>
<dbReference type="InterPro" id="IPR009057">
    <property type="entry name" value="Homeodomain-like_sf"/>
</dbReference>
<dbReference type="Pfam" id="PF12625">
    <property type="entry name" value="Arabinose_bd"/>
    <property type="match status" value="1"/>
</dbReference>
<protein>
    <submittedName>
        <fullName evidence="5">AraC family transcriptional regulator</fullName>
    </submittedName>
</protein>
<evidence type="ECO:0000259" key="4">
    <source>
        <dbReference type="PROSITE" id="PS01124"/>
    </source>
</evidence>
<sequence length="338" mass="37146">MLTIRSASLTGYTDLARHVGLDPARMLRKVGLNARDLVNPDTPISTYAVRELLENSAAAANVEDFGLQLAMRRRLSNLGPISAVMSEAPTVRDALESLCRYIRLLNASLLTRIEDHGDAVLIRENILVSDKNSVRQSIEMAVGVLYRSMEELLGPSWRPRSVCFEHRPPDGATCHKTFFRSAVEFNSSFNGIVCNAKDLAACRLGGGSGGGPGGDSQMALYARRFLDQALSGANESTTHTIRQVIVAMLPNGRCTADQVARHLGVDRRTLQRRLAAEETSFSSLLQTVRCELASRQIRDSDRSLAELADLLGFSSSSAFAFWFRKHFGMTVSNWRAAQ</sequence>
<gene>
    <name evidence="5" type="ORF">NH14_018885</name>
</gene>
<reference evidence="5" key="2">
    <citation type="submission" date="2020-04" db="EMBL/GenBank/DDBJ databases">
        <authorList>
            <person name="Alexandrino P."/>
            <person name="Mendonca T."/>
            <person name="Guaman L."/>
            <person name="Cherix J."/>
            <person name="Lozano-Sakalauskas G."/>
            <person name="Fujita A."/>
            <person name="Filho E.R."/>
            <person name="Long P."/>
            <person name="Padilla G."/>
            <person name="Taciro M.K."/>
            <person name="Gomez J.G."/>
            <person name="Silva L.F."/>
            <person name="Torres M."/>
        </authorList>
    </citation>
    <scope>NUCLEOTIDE SEQUENCE</scope>
    <source>
        <strain evidence="5">LMG 19450</strain>
    </source>
</reference>
<organism evidence="5 6">
    <name type="scientific">Paraburkholderia sacchari</name>
    <dbReference type="NCBI Taxonomy" id="159450"/>
    <lineage>
        <taxon>Bacteria</taxon>
        <taxon>Pseudomonadati</taxon>
        <taxon>Pseudomonadota</taxon>
        <taxon>Betaproteobacteria</taxon>
        <taxon>Burkholderiales</taxon>
        <taxon>Burkholderiaceae</taxon>
        <taxon>Paraburkholderia</taxon>
    </lineage>
</organism>
<evidence type="ECO:0000256" key="2">
    <source>
        <dbReference type="ARBA" id="ARBA00023125"/>
    </source>
</evidence>
<dbReference type="Gene3D" id="1.10.10.60">
    <property type="entry name" value="Homeodomain-like"/>
    <property type="match status" value="1"/>
</dbReference>
<dbReference type="GO" id="GO:0005829">
    <property type="term" value="C:cytosol"/>
    <property type="evidence" value="ECO:0007669"/>
    <property type="project" value="TreeGrafter"/>
</dbReference>
<dbReference type="RefSeq" id="WP_084225252.1">
    <property type="nucleotide sequence ID" value="NZ_CADFGF010000005.1"/>
</dbReference>
<feature type="domain" description="HTH araC/xylS-type" evidence="4">
    <location>
        <begin position="239"/>
        <end position="337"/>
    </location>
</feature>
<keyword evidence="2" id="KW-0238">DNA-binding</keyword>
<dbReference type="InterPro" id="IPR032687">
    <property type="entry name" value="AraC-type_N"/>
</dbReference>
<evidence type="ECO:0000256" key="1">
    <source>
        <dbReference type="ARBA" id="ARBA00023015"/>
    </source>
</evidence>
<dbReference type="InterPro" id="IPR018060">
    <property type="entry name" value="HTH_AraC"/>
</dbReference>
<dbReference type="GO" id="GO:0000976">
    <property type="term" value="F:transcription cis-regulatory region binding"/>
    <property type="evidence" value="ECO:0007669"/>
    <property type="project" value="TreeGrafter"/>
</dbReference>
<keyword evidence="1" id="KW-0805">Transcription regulation</keyword>
<proteinExistence type="predicted"/>
<evidence type="ECO:0000313" key="6">
    <source>
        <dbReference type="Proteomes" id="UP000030460"/>
    </source>
</evidence>
<dbReference type="SMART" id="SM00342">
    <property type="entry name" value="HTH_ARAC"/>
    <property type="match status" value="1"/>
</dbReference>
<dbReference type="PROSITE" id="PS01124">
    <property type="entry name" value="HTH_ARAC_FAMILY_2"/>
    <property type="match status" value="1"/>
</dbReference>
<dbReference type="EMBL" id="JTDB02000005">
    <property type="protein sequence ID" value="NLP63198.1"/>
    <property type="molecule type" value="Genomic_DNA"/>
</dbReference>
<comment type="caution">
    <text evidence="5">The sequence shown here is derived from an EMBL/GenBank/DDBJ whole genome shotgun (WGS) entry which is preliminary data.</text>
</comment>
<dbReference type="GO" id="GO:0003700">
    <property type="term" value="F:DNA-binding transcription factor activity"/>
    <property type="evidence" value="ECO:0007669"/>
    <property type="project" value="InterPro"/>
</dbReference>
<keyword evidence="3" id="KW-0804">Transcription</keyword>
<dbReference type="Pfam" id="PF12833">
    <property type="entry name" value="HTH_18"/>
    <property type="match status" value="1"/>
</dbReference>